<dbReference type="OrthoDB" id="5954868at2759"/>
<dbReference type="PANTHER" id="PTHR31389:SF4">
    <property type="entry name" value="LD39211P"/>
    <property type="match status" value="1"/>
</dbReference>
<evidence type="ECO:0000313" key="1">
    <source>
        <dbReference type="EMBL" id="CAG8551472.1"/>
    </source>
</evidence>
<dbReference type="AlphaFoldDB" id="A0A9N9B5H7"/>
<dbReference type="InterPro" id="IPR012444">
    <property type="entry name" value="DUF1647"/>
</dbReference>
<gene>
    <name evidence="1" type="ORF">AMORRO_LOCUS5594</name>
</gene>
<name>A0A9N9B5H7_9GLOM</name>
<sequence>MIHILVEDPVDTQKTDDANKTFISANKTTTVTNKTSIFPQTHYYQEPFKHIQSNSTMRQHNITIVTGASNNHFCAVKSLLYRINKEVDGLNVRIVVYDLGFTKSQKAAFNRLLNLSYISELRTFNFSAYPSFWNIEENRGEYAWKVGIIAEVARDYSGTKLVWLDAGSFIKRKFFLQLPSLMKKFNGFVSPNSPGRMENWTHSGVYKYFGDGHSKYDQLKNCNAASVAFDTKKRKELIDDWYICALNKDCIAPPGSSRKNHRQDQALLTYLAARKGLYCNKSRRTFGITIHMDKKCKKYNAKYEKQHGLII</sequence>
<dbReference type="EMBL" id="CAJVPV010003422">
    <property type="protein sequence ID" value="CAG8551472.1"/>
    <property type="molecule type" value="Genomic_DNA"/>
</dbReference>
<dbReference type="PANTHER" id="PTHR31389">
    <property type="entry name" value="LD39211P"/>
    <property type="match status" value="1"/>
</dbReference>
<accession>A0A9N9B5H7</accession>
<organism evidence="1 2">
    <name type="scientific">Acaulospora morrowiae</name>
    <dbReference type="NCBI Taxonomy" id="94023"/>
    <lineage>
        <taxon>Eukaryota</taxon>
        <taxon>Fungi</taxon>
        <taxon>Fungi incertae sedis</taxon>
        <taxon>Mucoromycota</taxon>
        <taxon>Glomeromycotina</taxon>
        <taxon>Glomeromycetes</taxon>
        <taxon>Diversisporales</taxon>
        <taxon>Acaulosporaceae</taxon>
        <taxon>Acaulospora</taxon>
    </lineage>
</organism>
<dbReference type="Pfam" id="PF07801">
    <property type="entry name" value="DUF1647"/>
    <property type="match status" value="1"/>
</dbReference>
<proteinExistence type="predicted"/>
<keyword evidence="2" id="KW-1185">Reference proteome</keyword>
<evidence type="ECO:0000313" key="2">
    <source>
        <dbReference type="Proteomes" id="UP000789342"/>
    </source>
</evidence>
<dbReference type="Proteomes" id="UP000789342">
    <property type="component" value="Unassembled WGS sequence"/>
</dbReference>
<protein>
    <submittedName>
        <fullName evidence="1">13013_t:CDS:1</fullName>
    </submittedName>
</protein>
<comment type="caution">
    <text evidence="1">The sequence shown here is derived from an EMBL/GenBank/DDBJ whole genome shotgun (WGS) entry which is preliminary data.</text>
</comment>
<reference evidence="1" key="1">
    <citation type="submission" date="2021-06" db="EMBL/GenBank/DDBJ databases">
        <authorList>
            <person name="Kallberg Y."/>
            <person name="Tangrot J."/>
            <person name="Rosling A."/>
        </authorList>
    </citation>
    <scope>NUCLEOTIDE SEQUENCE</scope>
    <source>
        <strain evidence="1">CL551</strain>
    </source>
</reference>